<feature type="domain" description="DUF6705" evidence="2">
    <location>
        <begin position="6"/>
        <end position="109"/>
    </location>
</feature>
<evidence type="ECO:0000256" key="1">
    <source>
        <dbReference type="SAM" id="SignalP"/>
    </source>
</evidence>
<name>A0ABV9P2J8_9FLAO</name>
<evidence type="ECO:0000259" key="2">
    <source>
        <dbReference type="Pfam" id="PF20448"/>
    </source>
</evidence>
<dbReference type="EMBL" id="JBHSGW010000009">
    <property type="protein sequence ID" value="MFC4739827.1"/>
    <property type="molecule type" value="Genomic_DNA"/>
</dbReference>
<dbReference type="Proteomes" id="UP001595885">
    <property type="component" value="Unassembled WGS sequence"/>
</dbReference>
<keyword evidence="4" id="KW-1185">Reference proteome</keyword>
<reference evidence="4" key="1">
    <citation type="journal article" date="2019" name="Int. J. Syst. Evol. Microbiol.">
        <title>The Global Catalogue of Microorganisms (GCM) 10K type strain sequencing project: providing services to taxonomists for standard genome sequencing and annotation.</title>
        <authorList>
            <consortium name="The Broad Institute Genomics Platform"/>
            <consortium name="The Broad Institute Genome Sequencing Center for Infectious Disease"/>
            <person name="Wu L."/>
            <person name="Ma J."/>
        </authorList>
    </citation>
    <scope>NUCLEOTIDE SEQUENCE [LARGE SCALE GENOMIC DNA]</scope>
    <source>
        <strain evidence="4">CCUG 50349</strain>
    </source>
</reference>
<evidence type="ECO:0000313" key="4">
    <source>
        <dbReference type="Proteomes" id="UP001595885"/>
    </source>
</evidence>
<proteinExistence type="predicted"/>
<keyword evidence="1" id="KW-0732">Signal</keyword>
<feature type="chain" id="PRO_5047303762" evidence="1">
    <location>
        <begin position="20"/>
        <end position="160"/>
    </location>
</feature>
<dbReference type="InterPro" id="IPR046551">
    <property type="entry name" value="DUF6705"/>
</dbReference>
<evidence type="ECO:0000313" key="3">
    <source>
        <dbReference type="EMBL" id="MFC4739827.1"/>
    </source>
</evidence>
<gene>
    <name evidence="3" type="ORF">ACFO3U_07460</name>
</gene>
<sequence>MKKLIKTFCLLLFTVNVSCQVTQTVPLKTIEYPDYGTYLKDLDNVLPFWEGTWKGTVNNKEYTFQFVKFTQHQTTFSDGSYEYEDKLMGKFKVVDLSTNQILYNDLNATNFEDYKIYFLSNIDRQYFFKFYDTVNNCYNSVEFSLIKDTTNSNQVLYTEF</sequence>
<protein>
    <submittedName>
        <fullName evidence="3">DUF6705 family protein</fullName>
    </submittedName>
</protein>
<organism evidence="3 4">
    <name type="scientific">Flavobacterium ponti</name>
    <dbReference type="NCBI Taxonomy" id="665133"/>
    <lineage>
        <taxon>Bacteria</taxon>
        <taxon>Pseudomonadati</taxon>
        <taxon>Bacteroidota</taxon>
        <taxon>Flavobacteriia</taxon>
        <taxon>Flavobacteriales</taxon>
        <taxon>Flavobacteriaceae</taxon>
        <taxon>Flavobacterium</taxon>
    </lineage>
</organism>
<comment type="caution">
    <text evidence="3">The sequence shown here is derived from an EMBL/GenBank/DDBJ whole genome shotgun (WGS) entry which is preliminary data.</text>
</comment>
<dbReference type="RefSeq" id="WP_379740008.1">
    <property type="nucleotide sequence ID" value="NZ_JBHSGW010000009.1"/>
</dbReference>
<dbReference type="Pfam" id="PF20448">
    <property type="entry name" value="DUF6705"/>
    <property type="match status" value="1"/>
</dbReference>
<accession>A0ABV9P2J8</accession>
<feature type="signal peptide" evidence="1">
    <location>
        <begin position="1"/>
        <end position="19"/>
    </location>
</feature>